<evidence type="ECO:0000313" key="3">
    <source>
        <dbReference type="Proteomes" id="UP000724672"/>
    </source>
</evidence>
<gene>
    <name evidence="2" type="ORF">GOQ27_02130</name>
</gene>
<dbReference type="Pfam" id="PF09954">
    <property type="entry name" value="DUF2188"/>
    <property type="match status" value="1"/>
</dbReference>
<evidence type="ECO:0000256" key="1">
    <source>
        <dbReference type="SAM" id="MobiDB-lite"/>
    </source>
</evidence>
<name>A0A942URH6_9FIRM</name>
<feature type="compositionally biased region" description="Low complexity" evidence="1">
    <location>
        <begin position="54"/>
        <end position="74"/>
    </location>
</feature>
<dbReference type="InterPro" id="IPR018691">
    <property type="entry name" value="DUF2188"/>
</dbReference>
<dbReference type="Proteomes" id="UP000724672">
    <property type="component" value="Unassembled WGS sequence"/>
</dbReference>
<feature type="compositionally biased region" description="Basic and acidic residues" evidence="1">
    <location>
        <begin position="75"/>
        <end position="88"/>
    </location>
</feature>
<evidence type="ECO:0000313" key="2">
    <source>
        <dbReference type="EMBL" id="MBS4537238.1"/>
    </source>
</evidence>
<dbReference type="EMBL" id="WSFT01000013">
    <property type="protein sequence ID" value="MBS4537238.1"/>
    <property type="molecule type" value="Genomic_DNA"/>
</dbReference>
<sequence length="139" mass="15585">MPWTNNDYPSSMKNLDKKVRSKAIEVANELVEEGYEEDGAIPIAIDRAKEWSNDNKSSNSTSSNDTNNNSNSSSSKKEDQHLLPDGDNWIIKKENSEQASYTFDTKKEALNKAKNIASNQLVNLVIHREDGTIEDIITP</sequence>
<reference evidence="2" key="1">
    <citation type="submission" date="2019-12" db="EMBL/GenBank/DDBJ databases">
        <title>Clostridiaceae gen. nov. sp. nov., isolated from sediment in Xinjiang, China.</title>
        <authorList>
            <person name="Zhang R."/>
        </authorList>
    </citation>
    <scope>NUCLEOTIDE SEQUENCE</scope>
    <source>
        <strain evidence="2">D2Q-11</strain>
    </source>
</reference>
<accession>A0A942URH6</accession>
<keyword evidence="3" id="KW-1185">Reference proteome</keyword>
<dbReference type="RefSeq" id="WP_203365163.1">
    <property type="nucleotide sequence ID" value="NZ_WSFT01000013.1"/>
</dbReference>
<dbReference type="AlphaFoldDB" id="A0A942URH6"/>
<proteinExistence type="predicted"/>
<comment type="caution">
    <text evidence="2">The sequence shown here is derived from an EMBL/GenBank/DDBJ whole genome shotgun (WGS) entry which is preliminary data.</text>
</comment>
<feature type="region of interest" description="Disordered" evidence="1">
    <location>
        <begin position="49"/>
        <end position="88"/>
    </location>
</feature>
<protein>
    <submittedName>
        <fullName evidence="2">DUF2188 domain-containing protein</fullName>
    </submittedName>
</protein>
<organism evidence="2 3">
    <name type="scientific">Anaeromonas frigoriresistens</name>
    <dbReference type="NCBI Taxonomy" id="2683708"/>
    <lineage>
        <taxon>Bacteria</taxon>
        <taxon>Bacillati</taxon>
        <taxon>Bacillota</taxon>
        <taxon>Tissierellia</taxon>
        <taxon>Tissierellales</taxon>
        <taxon>Thermohalobacteraceae</taxon>
        <taxon>Anaeromonas</taxon>
    </lineage>
</organism>